<keyword evidence="4 9" id="KW-0812">Transmembrane</keyword>
<evidence type="ECO:0000313" key="12">
    <source>
        <dbReference type="Proteomes" id="UP000241010"/>
    </source>
</evidence>
<feature type="compositionally biased region" description="Low complexity" evidence="10">
    <location>
        <begin position="103"/>
        <end position="135"/>
    </location>
</feature>
<proteinExistence type="inferred from homology"/>
<comment type="subunit">
    <text evidence="9">The Tat system comprises two distinct complexes: a TatABC complex, containing multiple copies of TatA, TatB and TatC subunits, and a separate TatA complex, containing only TatA subunits. Substrates initially bind to the TatABC complex, which probably triggers association of the separate TatA complex to form the active translocon.</text>
</comment>
<keyword evidence="6 9" id="KW-1133">Transmembrane helix</keyword>
<evidence type="ECO:0000256" key="9">
    <source>
        <dbReference type="HAMAP-Rule" id="MF_00237"/>
    </source>
</evidence>
<name>A0A2T4JTN4_9RHOB</name>
<evidence type="ECO:0000256" key="5">
    <source>
        <dbReference type="ARBA" id="ARBA00022927"/>
    </source>
</evidence>
<gene>
    <name evidence="9 11" type="primary">tatB</name>
    <name evidence="11" type="ORF">C5F48_13945</name>
</gene>
<keyword evidence="3 9" id="KW-1003">Cell membrane</keyword>
<keyword evidence="5 9" id="KW-0653">Protein transport</keyword>
<evidence type="ECO:0000313" key="11">
    <source>
        <dbReference type="EMBL" id="PTE21123.1"/>
    </source>
</evidence>
<dbReference type="EMBL" id="PZKG01000065">
    <property type="protein sequence ID" value="PTE21123.1"/>
    <property type="molecule type" value="Genomic_DNA"/>
</dbReference>
<dbReference type="AlphaFoldDB" id="A0A2T4JTN4"/>
<accession>A0A2T4JTN4</accession>
<dbReference type="GO" id="GO:0008320">
    <property type="term" value="F:protein transmembrane transporter activity"/>
    <property type="evidence" value="ECO:0007669"/>
    <property type="project" value="UniProtKB-UniRule"/>
</dbReference>
<sequence length="166" mass="16836">MFDIGWSELMVIGVVALIVIGPKDLPEMFRTLGRFTAKARSMAREFQRAMESAADETGLKDVAKDVKTATSAKSMGLDAVKDAASKFEAWDPMKSRPSLPKGPATQALADAQAAKAGAASAAANAPANAGVAPQPAAAPEPAPASEPAPATAAAPAQPTEPPKGDA</sequence>
<dbReference type="Pfam" id="PF02416">
    <property type="entry name" value="TatA_B_E"/>
    <property type="match status" value="1"/>
</dbReference>
<comment type="similarity">
    <text evidence="9">Belongs to the TatB family.</text>
</comment>
<comment type="function">
    <text evidence="9">Part of the twin-arginine translocation (Tat) system that transports large folded proteins containing a characteristic twin-arginine motif in their signal peptide across membranes. Together with TatC, TatB is part of a receptor directly interacting with Tat signal peptides. TatB may form an oligomeric binding site that transiently accommodates folded Tat precursor proteins before their translocation.</text>
</comment>
<protein>
    <recommendedName>
        <fullName evidence="9">Sec-independent protein translocase protein TatB</fullName>
    </recommendedName>
</protein>
<evidence type="ECO:0000256" key="1">
    <source>
        <dbReference type="ARBA" id="ARBA00004167"/>
    </source>
</evidence>
<dbReference type="Proteomes" id="UP000241010">
    <property type="component" value="Unassembled WGS sequence"/>
</dbReference>
<evidence type="ECO:0000256" key="8">
    <source>
        <dbReference type="ARBA" id="ARBA00023136"/>
    </source>
</evidence>
<organism evidence="11 12">
    <name type="scientific">Cereibacter changlensis JA139</name>
    <dbReference type="NCBI Taxonomy" id="1188249"/>
    <lineage>
        <taxon>Bacteria</taxon>
        <taxon>Pseudomonadati</taxon>
        <taxon>Pseudomonadota</taxon>
        <taxon>Alphaproteobacteria</taxon>
        <taxon>Rhodobacterales</taxon>
        <taxon>Paracoccaceae</taxon>
        <taxon>Cereibacter</taxon>
    </lineage>
</organism>
<dbReference type="OrthoDB" id="7206969at2"/>
<feature type="compositionally biased region" description="Low complexity" evidence="10">
    <location>
        <begin position="147"/>
        <end position="157"/>
    </location>
</feature>
<feature type="compositionally biased region" description="Pro residues" evidence="10">
    <location>
        <begin position="136"/>
        <end position="146"/>
    </location>
</feature>
<comment type="subcellular location">
    <subcellularLocation>
        <location evidence="9">Cell membrane</location>
        <topology evidence="9">Single-pass membrane protein</topology>
    </subcellularLocation>
    <subcellularLocation>
        <location evidence="1">Membrane</location>
        <topology evidence="1">Single-pass membrane protein</topology>
    </subcellularLocation>
</comment>
<dbReference type="PRINTS" id="PR01506">
    <property type="entry name" value="TATBPROTEIN"/>
</dbReference>
<keyword evidence="12" id="KW-1185">Reference proteome</keyword>
<keyword evidence="2 9" id="KW-0813">Transport</keyword>
<dbReference type="Gene3D" id="1.20.5.3310">
    <property type="match status" value="1"/>
</dbReference>
<dbReference type="GO" id="GO:0033281">
    <property type="term" value="C:TAT protein transport complex"/>
    <property type="evidence" value="ECO:0007669"/>
    <property type="project" value="UniProtKB-UniRule"/>
</dbReference>
<evidence type="ECO:0000256" key="6">
    <source>
        <dbReference type="ARBA" id="ARBA00022989"/>
    </source>
</evidence>
<evidence type="ECO:0000256" key="2">
    <source>
        <dbReference type="ARBA" id="ARBA00022448"/>
    </source>
</evidence>
<keyword evidence="8 9" id="KW-0472">Membrane</keyword>
<evidence type="ECO:0000256" key="10">
    <source>
        <dbReference type="SAM" id="MobiDB-lite"/>
    </source>
</evidence>
<evidence type="ECO:0000256" key="7">
    <source>
        <dbReference type="ARBA" id="ARBA00023010"/>
    </source>
</evidence>
<dbReference type="NCBIfam" id="TIGR01410">
    <property type="entry name" value="tatB"/>
    <property type="match status" value="1"/>
</dbReference>
<keyword evidence="7 9" id="KW-0811">Translocation</keyword>
<dbReference type="InterPro" id="IPR003369">
    <property type="entry name" value="TatA/B/E"/>
</dbReference>
<feature type="region of interest" description="Disordered" evidence="10">
    <location>
        <begin position="88"/>
        <end position="166"/>
    </location>
</feature>
<reference evidence="11 12" key="1">
    <citation type="submission" date="2018-03" db="EMBL/GenBank/DDBJ databases">
        <title>Cereibacter changlensis.</title>
        <authorList>
            <person name="Meyer T.E."/>
            <person name="Miller S."/>
            <person name="Lodha T."/>
            <person name="Gandham S."/>
            <person name="Chintalapati S."/>
            <person name="Chintalapati V.R."/>
        </authorList>
    </citation>
    <scope>NUCLEOTIDE SEQUENCE [LARGE SCALE GENOMIC DNA]</scope>
    <source>
        <strain evidence="11 12">JA139</strain>
    </source>
</reference>
<dbReference type="InterPro" id="IPR018448">
    <property type="entry name" value="TatB"/>
</dbReference>
<dbReference type="PANTHER" id="PTHR33162">
    <property type="entry name" value="SEC-INDEPENDENT PROTEIN TRANSLOCASE PROTEIN TATA, CHLOROPLASTIC"/>
    <property type="match status" value="1"/>
</dbReference>
<comment type="caution">
    <text evidence="11">The sequence shown here is derived from an EMBL/GenBank/DDBJ whole genome shotgun (WGS) entry which is preliminary data.</text>
</comment>
<dbReference type="RefSeq" id="WP_107664515.1">
    <property type="nucleotide sequence ID" value="NZ_PZKG01000065.1"/>
</dbReference>
<dbReference type="PANTHER" id="PTHR33162:SF1">
    <property type="entry name" value="SEC-INDEPENDENT PROTEIN TRANSLOCASE PROTEIN TATA, CHLOROPLASTIC"/>
    <property type="match status" value="1"/>
</dbReference>
<evidence type="ECO:0000256" key="3">
    <source>
        <dbReference type="ARBA" id="ARBA00022475"/>
    </source>
</evidence>
<dbReference type="HAMAP" id="MF_00237">
    <property type="entry name" value="TatB"/>
    <property type="match status" value="1"/>
</dbReference>
<dbReference type="GO" id="GO:0043953">
    <property type="term" value="P:protein transport by the Tat complex"/>
    <property type="evidence" value="ECO:0007669"/>
    <property type="project" value="UniProtKB-UniRule"/>
</dbReference>
<evidence type="ECO:0000256" key="4">
    <source>
        <dbReference type="ARBA" id="ARBA00022692"/>
    </source>
</evidence>